<evidence type="ECO:0000313" key="20">
    <source>
        <dbReference type="Proteomes" id="UP001168098"/>
    </source>
</evidence>
<evidence type="ECO:0000256" key="13">
    <source>
        <dbReference type="ARBA" id="ARBA00023136"/>
    </source>
</evidence>
<evidence type="ECO:0000256" key="17">
    <source>
        <dbReference type="ARBA" id="ARBA00042688"/>
    </source>
</evidence>
<evidence type="ECO:0000256" key="11">
    <source>
        <dbReference type="ARBA" id="ARBA00023011"/>
    </source>
</evidence>
<protein>
    <recommendedName>
        <fullName evidence="16">7-dehydrocholesterol reductase</fullName>
        <ecNumber evidence="16">1.3.1.21</ecNumber>
    </recommendedName>
    <alternativeName>
        <fullName evidence="17">Sterol Delta(7)-reductase</fullName>
    </alternativeName>
</protein>
<feature type="transmembrane region" description="Helical" evidence="18">
    <location>
        <begin position="107"/>
        <end position="124"/>
    </location>
</feature>
<keyword evidence="4" id="KW-0153">Cholesterol metabolism</keyword>
<evidence type="ECO:0000256" key="7">
    <source>
        <dbReference type="ARBA" id="ARBA00022857"/>
    </source>
</evidence>
<evidence type="ECO:0000256" key="12">
    <source>
        <dbReference type="ARBA" id="ARBA00023098"/>
    </source>
</evidence>
<keyword evidence="9 18" id="KW-1133">Transmembrane helix</keyword>
<proteinExistence type="inferred from homology"/>
<evidence type="ECO:0000256" key="8">
    <source>
        <dbReference type="ARBA" id="ARBA00022955"/>
    </source>
</evidence>
<name>A0AA39AJU5_VITRO</name>
<comment type="similarity">
    <text evidence="2">Belongs to the ERG4/ERG24 family.</text>
</comment>
<evidence type="ECO:0000256" key="9">
    <source>
        <dbReference type="ARBA" id="ARBA00022989"/>
    </source>
</evidence>
<dbReference type="GO" id="GO:0006695">
    <property type="term" value="P:cholesterol biosynthetic process"/>
    <property type="evidence" value="ECO:0007669"/>
    <property type="project" value="UniProtKB-KW"/>
</dbReference>
<dbReference type="EMBL" id="JARBHA010000001">
    <property type="protein sequence ID" value="KAJ9708372.1"/>
    <property type="molecule type" value="Genomic_DNA"/>
</dbReference>
<dbReference type="GO" id="GO:0016132">
    <property type="term" value="P:brassinosteroid biosynthetic process"/>
    <property type="evidence" value="ECO:0007669"/>
    <property type="project" value="TreeGrafter"/>
</dbReference>
<evidence type="ECO:0000256" key="15">
    <source>
        <dbReference type="ARBA" id="ARBA00023221"/>
    </source>
</evidence>
<evidence type="ECO:0000256" key="1">
    <source>
        <dbReference type="ARBA" id="ARBA00004141"/>
    </source>
</evidence>
<accession>A0AA39AJU5</accession>
<keyword evidence="13 18" id="KW-0472">Membrane</keyword>
<evidence type="ECO:0000256" key="18">
    <source>
        <dbReference type="SAM" id="Phobius"/>
    </source>
</evidence>
<keyword evidence="3" id="KW-0444">Lipid biosynthesis</keyword>
<dbReference type="EC" id="1.3.1.21" evidence="16"/>
<reference evidence="19 20" key="1">
    <citation type="journal article" date="2023" name="BMC Biotechnol.">
        <title>Vitis rotundifolia cv Carlos genome sequencing.</title>
        <authorList>
            <person name="Huff M."/>
            <person name="Hulse-Kemp A."/>
            <person name="Scheffler B."/>
            <person name="Youngblood R."/>
            <person name="Simpson S."/>
            <person name="Babiker E."/>
            <person name="Staton M."/>
        </authorList>
    </citation>
    <scope>NUCLEOTIDE SEQUENCE [LARGE SCALE GENOMIC DNA]</scope>
    <source>
        <tissue evidence="19">Leaf</tissue>
    </source>
</reference>
<keyword evidence="8" id="KW-0752">Steroid biosynthesis</keyword>
<evidence type="ECO:0000256" key="10">
    <source>
        <dbReference type="ARBA" id="ARBA00023002"/>
    </source>
</evidence>
<keyword evidence="20" id="KW-1185">Reference proteome</keyword>
<organism evidence="19 20">
    <name type="scientific">Vitis rotundifolia</name>
    <name type="common">Muscadine grape</name>
    <dbReference type="NCBI Taxonomy" id="103349"/>
    <lineage>
        <taxon>Eukaryota</taxon>
        <taxon>Viridiplantae</taxon>
        <taxon>Streptophyta</taxon>
        <taxon>Embryophyta</taxon>
        <taxon>Tracheophyta</taxon>
        <taxon>Spermatophyta</taxon>
        <taxon>Magnoliopsida</taxon>
        <taxon>eudicotyledons</taxon>
        <taxon>Gunneridae</taxon>
        <taxon>Pentapetalae</taxon>
        <taxon>rosids</taxon>
        <taxon>Vitales</taxon>
        <taxon>Vitaceae</taxon>
        <taxon>Viteae</taxon>
        <taxon>Vitis</taxon>
    </lineage>
</organism>
<dbReference type="AlphaFoldDB" id="A0AA39AJU5"/>
<feature type="transmembrane region" description="Helical" evidence="18">
    <location>
        <begin position="78"/>
        <end position="101"/>
    </location>
</feature>
<keyword evidence="10" id="KW-0560">Oxidoreductase</keyword>
<dbReference type="GO" id="GO:0005789">
    <property type="term" value="C:endoplasmic reticulum membrane"/>
    <property type="evidence" value="ECO:0007669"/>
    <property type="project" value="TreeGrafter"/>
</dbReference>
<gene>
    <name evidence="19" type="ORF">PVL29_000425</name>
</gene>
<evidence type="ECO:0000256" key="3">
    <source>
        <dbReference type="ARBA" id="ARBA00022516"/>
    </source>
</evidence>
<dbReference type="GO" id="GO:0047598">
    <property type="term" value="F:7-dehydrocholesterol reductase activity"/>
    <property type="evidence" value="ECO:0007669"/>
    <property type="project" value="UniProtKB-EC"/>
</dbReference>
<feature type="transmembrane region" description="Helical" evidence="18">
    <location>
        <begin position="272"/>
        <end position="292"/>
    </location>
</feature>
<evidence type="ECO:0000256" key="14">
    <source>
        <dbReference type="ARBA" id="ARBA00023166"/>
    </source>
</evidence>
<comment type="caution">
    <text evidence="19">The sequence shown here is derived from an EMBL/GenBank/DDBJ whole genome shotgun (WGS) entry which is preliminary data.</text>
</comment>
<dbReference type="Pfam" id="PF01222">
    <property type="entry name" value="ERG4_ERG24"/>
    <property type="match status" value="1"/>
</dbReference>
<evidence type="ECO:0000256" key="16">
    <source>
        <dbReference type="ARBA" id="ARBA00038851"/>
    </source>
</evidence>
<keyword evidence="6" id="KW-0152">Cholesterol biosynthesis</keyword>
<keyword evidence="11" id="KW-0756">Sterol biosynthesis</keyword>
<dbReference type="PANTHER" id="PTHR21257:SF38">
    <property type="entry name" value="7-DEHYDROCHOLESTEROL REDUCTASE"/>
    <property type="match status" value="1"/>
</dbReference>
<evidence type="ECO:0000313" key="19">
    <source>
        <dbReference type="EMBL" id="KAJ9708372.1"/>
    </source>
</evidence>
<keyword evidence="5 18" id="KW-0812">Transmembrane</keyword>
<evidence type="ECO:0000256" key="5">
    <source>
        <dbReference type="ARBA" id="ARBA00022692"/>
    </source>
</evidence>
<comment type="subcellular location">
    <subcellularLocation>
        <location evidence="1">Membrane</location>
        <topology evidence="1">Multi-pass membrane protein</topology>
    </subcellularLocation>
</comment>
<evidence type="ECO:0000256" key="6">
    <source>
        <dbReference type="ARBA" id="ARBA00022778"/>
    </source>
</evidence>
<dbReference type="InterPro" id="IPR001171">
    <property type="entry name" value="ERG24_DHCR-like"/>
</dbReference>
<keyword evidence="7" id="KW-0521">NADP</keyword>
<dbReference type="Proteomes" id="UP001168098">
    <property type="component" value="Unassembled WGS sequence"/>
</dbReference>
<sequence length="321" mass="35957">MAEAKTVHSPALTYFSMISLPSSNYLPSLRPTVIAWKLIACYAAFEAALQLFLPGMTVEGPISPCGNRSVYKANGMQAYAVTLITYLSLWWFGILNSAIVYDHLGEMYPTLNFGSFIFCIFLYTKGMELYPRTGKNFDIKVFTNCRFGMILSEENGKVAASMIVNTVLMLVHVTKFFGWASCVPNLCKTYYPSSQPCPSNHSLTNHTSYPPIPITCSYLHLSPHHNPKVRKDAFIAFGSGLNFCNTQSSLLFPSSTPSLGQTTSALGQSTMALSVLIYLPLFFSTILVIMNFRRLLLYRVVGKTFKSFFEKFRFKSNCYQT</sequence>
<dbReference type="PANTHER" id="PTHR21257">
    <property type="entry name" value="DELTA(14)-STEROL REDUCTASE"/>
    <property type="match status" value="1"/>
</dbReference>
<evidence type="ECO:0000256" key="4">
    <source>
        <dbReference type="ARBA" id="ARBA00022548"/>
    </source>
</evidence>
<evidence type="ECO:0000256" key="2">
    <source>
        <dbReference type="ARBA" id="ARBA00005402"/>
    </source>
</evidence>
<keyword evidence="14" id="KW-1207">Sterol metabolism</keyword>
<keyword evidence="15" id="KW-0753">Steroid metabolism</keyword>
<keyword evidence="12" id="KW-0443">Lipid metabolism</keyword>